<dbReference type="GO" id="GO:0016592">
    <property type="term" value="C:mediator complex"/>
    <property type="evidence" value="ECO:0007669"/>
    <property type="project" value="InterPro"/>
</dbReference>
<dbReference type="SMART" id="SM01281">
    <property type="entry name" value="Med12"/>
    <property type="match status" value="1"/>
</dbReference>
<comment type="similarity">
    <text evidence="2">Belongs to the Mediator complex subunit 12 family.</text>
</comment>
<feature type="region of interest" description="Disordered" evidence="6">
    <location>
        <begin position="816"/>
        <end position="841"/>
    </location>
</feature>
<dbReference type="Pfam" id="PF09497">
    <property type="entry name" value="Med12"/>
    <property type="match status" value="1"/>
</dbReference>
<feature type="region of interest" description="Disordered" evidence="6">
    <location>
        <begin position="953"/>
        <end position="973"/>
    </location>
</feature>
<reference evidence="9" key="1">
    <citation type="journal article" date="2020" name="Genome Biol.">
        <title>Gamete binning: chromosome-level and haplotype-resolved genome assembly enabled by high-throughput single-cell sequencing of gamete genomes.</title>
        <authorList>
            <person name="Campoy J.A."/>
            <person name="Sun H."/>
            <person name="Goel M."/>
            <person name="Jiao W.-B."/>
            <person name="Folz-Donahue K."/>
            <person name="Wang N."/>
            <person name="Rubio M."/>
            <person name="Liu C."/>
            <person name="Kukat C."/>
            <person name="Ruiz D."/>
            <person name="Huettel B."/>
            <person name="Schneeberger K."/>
        </authorList>
    </citation>
    <scope>NUCLEOTIDE SEQUENCE [LARGE SCALE GENOMIC DNA]</scope>
    <source>
        <strain evidence="9">cv. Rojo Pasion</strain>
    </source>
</reference>
<dbReference type="Proteomes" id="UP000507245">
    <property type="component" value="Unassembled WGS sequence"/>
</dbReference>
<keyword evidence="5" id="KW-0539">Nucleus</keyword>
<dbReference type="InterPro" id="IPR019035">
    <property type="entry name" value="Mediator_Med12"/>
</dbReference>
<evidence type="ECO:0000256" key="6">
    <source>
        <dbReference type="SAM" id="MobiDB-lite"/>
    </source>
</evidence>
<evidence type="ECO:0000256" key="2">
    <source>
        <dbReference type="ARBA" id="ARBA00010289"/>
    </source>
</evidence>
<evidence type="ECO:0000256" key="5">
    <source>
        <dbReference type="ARBA" id="ARBA00023242"/>
    </source>
</evidence>
<dbReference type="GO" id="GO:0006357">
    <property type="term" value="P:regulation of transcription by RNA polymerase II"/>
    <property type="evidence" value="ECO:0007669"/>
    <property type="project" value="InterPro"/>
</dbReference>
<dbReference type="GO" id="GO:0003712">
    <property type="term" value="F:transcription coregulator activity"/>
    <property type="evidence" value="ECO:0007669"/>
    <property type="project" value="InterPro"/>
</dbReference>
<evidence type="ECO:0000256" key="4">
    <source>
        <dbReference type="ARBA" id="ARBA00023163"/>
    </source>
</evidence>
<feature type="compositionally biased region" description="Polar residues" evidence="6">
    <location>
        <begin position="1382"/>
        <end position="1400"/>
    </location>
</feature>
<dbReference type="PANTHER" id="PTHR46567:SF1">
    <property type="entry name" value="MEDIATOR OF RNA POLYMERASE II TRANSCRIPTION SUBUNIT 12"/>
    <property type="match status" value="1"/>
</dbReference>
<keyword evidence="9" id="KW-1185">Reference proteome</keyword>
<feature type="compositionally biased region" description="Polar residues" evidence="6">
    <location>
        <begin position="816"/>
        <end position="833"/>
    </location>
</feature>
<name>A0A6J5WQ21_PRUAR</name>
<gene>
    <name evidence="8" type="ORF">ORAREDHAP_LOCUS15475</name>
</gene>
<proteinExistence type="inferred from homology"/>
<protein>
    <recommendedName>
        <fullName evidence="7">Mediator complex subunit Med12 domain-containing protein</fullName>
    </recommendedName>
</protein>
<keyword evidence="4" id="KW-0804">Transcription</keyword>
<comment type="subcellular location">
    <subcellularLocation>
        <location evidence="1">Nucleus</location>
    </subcellularLocation>
</comment>
<dbReference type="OrthoDB" id="20828at2759"/>
<keyword evidence="3" id="KW-0805">Transcription regulation</keyword>
<feature type="region of interest" description="Disordered" evidence="6">
    <location>
        <begin position="1379"/>
        <end position="1400"/>
    </location>
</feature>
<evidence type="ECO:0000259" key="7">
    <source>
        <dbReference type="SMART" id="SM01281"/>
    </source>
</evidence>
<organism evidence="8 9">
    <name type="scientific">Prunus armeniaca</name>
    <name type="common">Apricot</name>
    <name type="synonym">Armeniaca vulgaris</name>
    <dbReference type="NCBI Taxonomy" id="36596"/>
    <lineage>
        <taxon>Eukaryota</taxon>
        <taxon>Viridiplantae</taxon>
        <taxon>Streptophyta</taxon>
        <taxon>Embryophyta</taxon>
        <taxon>Tracheophyta</taxon>
        <taxon>Spermatophyta</taxon>
        <taxon>Magnoliopsida</taxon>
        <taxon>eudicotyledons</taxon>
        <taxon>Gunneridae</taxon>
        <taxon>Pentapetalae</taxon>
        <taxon>rosids</taxon>
        <taxon>fabids</taxon>
        <taxon>Rosales</taxon>
        <taxon>Rosaceae</taxon>
        <taxon>Amygdaloideae</taxon>
        <taxon>Amygdaleae</taxon>
        <taxon>Prunus</taxon>
    </lineage>
</organism>
<accession>A0A6J5WQ21</accession>
<evidence type="ECO:0000313" key="9">
    <source>
        <dbReference type="Proteomes" id="UP000507245"/>
    </source>
</evidence>
<dbReference type="EMBL" id="CAEKKB010000002">
    <property type="protein sequence ID" value="CAB4300398.1"/>
    <property type="molecule type" value="Genomic_DNA"/>
</dbReference>
<dbReference type="PANTHER" id="PTHR46567">
    <property type="entry name" value="MEDIATOR OF RNA POLYMERASE II TRANSCRIPTION SUBUNIT 12"/>
    <property type="match status" value="1"/>
</dbReference>
<sequence>MPMIVGRNAKVSCHWLHYAVNNNAIGGTSGRDSVRADSAALPANLSLASRRTSQLNPYKLKCEKDPLNGRLGPPDFHPQTPNCPEETLTREYVQFGYRETVEGIEESREISLSQAQVLSKPLVFRCKEAIKKRFRAINESRAQKRKCTVSPLADTLLSKPGVFPEQRHCGEDLRKKWIEGLSQQHKRLRSLADHVPHGYRKRSLFEILTRNNVPLLRATWFIKVTYLNQVRPGSAIISSGAPDKAQLSRTELWTKMLSITCSTFSMSYSREIILILLHTTEIVRHKRFILGQFHKGWWYVVRLLQWHHAEGLLLPTLIIEWVLSQLQEKELLEIMQLLLPIVYGVLETVVLSQTYVRNLVGVAVRFIREPSQGGSDVVDNSRRAYTVSTVIEMLRYLILAVPDTFVALDCFPLPSCVVSYIVNDGLPKMSEDVRKIGNGSAEVASAFRSKGFDAQYQSLAFDHVVSSIQKRADNLAKAASPSYPVHSIAKAVQALDRSLVQGDVRGAYRFLFEDPCDGVANESWITGVSPCLRTSLKWIGTANLSFVCSVFFLCEWATCDFRDFRTAPPCELKFTGRKDFLSFLGVGSVAKGSTQHNNFPVRISMGNSYETKNRSKNGDQRSIKSSNIFESPGPLHDIIVCWIDQHEAGKGEGFKRLQLLVIELIRSGIFHPHAYVRQLIVSGIMDMDEPVVEVDRRKRHYRILKLLPGLLMRDALEEAGIAEEPQLSEAMNLYSTERRLILRGLLSDQNKNANMIVSALKQKHFPIPGKDGPLPVSVDQWKVVQSSSNILSVKGGKSDADLEELKEAISVLLQLPNSSSPSTETGLDESQGSVKRPFGSIYNKMDLGEGTPGCEECKRAKRQKVSDERSSYIQGNSPIPSDDEDTWWMRKRLKSLEPMKVDPPVKSTKQVSRNRQKIVRKTQSLAQLAAARIEGSQGASTSHVCNNKVSCPHHRTGLEGETPKSTDPTKVSHGGDIVSIGKALKRLRFMEKRTITVWLMTVIRQLVEETEKTIAKVGQFGRTFTSVDDRSSIRWKLGEDELSAALYLMDVSNDLVLAVKFLLWLLPKVSSPSSAFHSGRNILLLSKNVESQVCEVGEAFLISSLRRYENIVIATDLIPEVLSAIMHRASAVVASNGRLSGSPALAYSRYLSKRYSNVASVIEWEKNFKATCDKRLLSELESGQSMDGELGFPLGVPAGVEDLDDFFRQKISGVRLSRAGLNMREIVQRNVNVEDAFHYFYGKERKLFAAGAHKGPPVEKWDDGYQIAQKVITELMDCIRQTGGAAQEGDPSLVSSAVSAIVGNVGPIIAKVSDFRAGGSYSSFPAATDSLNCARRILRIHISCLCLLKEALGERQTRVFEVALATEACSALAGVFSPGKASRNQYQSSPESHDSNTNASNDILNSSTKIGLGRTTKVTAAVSALIIGAVAQGVTSLERLVTVFKLKERLDIIQFVRSSRSNSNGNARSSGAFKGDISLEVYVHWFRLLVGNCRTVSDGLVVELLGEPTVIALSRMQRMLPLGLVFPPAYSIFAFVVWRPFLLNTSIAAREDFNQLYQSLTTAIGDAVKHSPFRDVCLRDSQGFYDLVAADGSDAEFAAILELNGSDMLLKSKAFVPLRARLFLNAIMDCKMPVSLFMQCEGNQVSGHGESKVQYAERETKLVDKLVHILDTLQPAKFHWQWVELRLLLNEQALIEKLETQDTSLVDAIRSSSPSLEKAAASENEKYFIEIILTRLLVRPDAAPLFSDVVHLFGRSLADSMLLQVKWFLGGSDVLFGRKTIRQRLLNIAETNGLSTKTQFWKPWGWCSYGFDPVTNGGR</sequence>
<feature type="domain" description="Mediator complex subunit Med12" evidence="7">
    <location>
        <begin position="161"/>
        <end position="223"/>
    </location>
</feature>
<evidence type="ECO:0000313" key="8">
    <source>
        <dbReference type="EMBL" id="CAB4300398.1"/>
    </source>
</evidence>
<evidence type="ECO:0000256" key="1">
    <source>
        <dbReference type="ARBA" id="ARBA00004123"/>
    </source>
</evidence>
<evidence type="ECO:0000256" key="3">
    <source>
        <dbReference type="ARBA" id="ARBA00023015"/>
    </source>
</evidence>